<dbReference type="WBParaSite" id="ECPE_0001550001-mRNA-1">
    <property type="protein sequence ID" value="ECPE_0001550001-mRNA-1"/>
    <property type="gene ID" value="ECPE_0001550001"/>
</dbReference>
<evidence type="ECO:0000313" key="3">
    <source>
        <dbReference type="WBParaSite" id="ECPE_0001550001-mRNA-1"/>
    </source>
</evidence>
<reference evidence="1 2" key="2">
    <citation type="submission" date="2018-11" db="EMBL/GenBank/DDBJ databases">
        <authorList>
            <consortium name="Pathogen Informatics"/>
        </authorList>
    </citation>
    <scope>NUCLEOTIDE SEQUENCE [LARGE SCALE GENOMIC DNA]</scope>
    <source>
        <strain evidence="1 2">Egypt</strain>
    </source>
</reference>
<dbReference type="Proteomes" id="UP000272942">
    <property type="component" value="Unassembled WGS sequence"/>
</dbReference>
<proteinExistence type="predicted"/>
<protein>
    <submittedName>
        <fullName evidence="3">HeLo domain-containing protein</fullName>
    </submittedName>
</protein>
<accession>A0A183B8C5</accession>
<name>A0A183B8C5_9TREM</name>
<evidence type="ECO:0000313" key="2">
    <source>
        <dbReference type="Proteomes" id="UP000272942"/>
    </source>
</evidence>
<dbReference type="AlphaFoldDB" id="A0A183B8C5"/>
<organism evidence="3">
    <name type="scientific">Echinostoma caproni</name>
    <dbReference type="NCBI Taxonomy" id="27848"/>
    <lineage>
        <taxon>Eukaryota</taxon>
        <taxon>Metazoa</taxon>
        <taxon>Spiralia</taxon>
        <taxon>Lophotrochozoa</taxon>
        <taxon>Platyhelminthes</taxon>
        <taxon>Trematoda</taxon>
        <taxon>Digenea</taxon>
        <taxon>Plagiorchiida</taxon>
        <taxon>Echinostomata</taxon>
        <taxon>Echinostomatoidea</taxon>
        <taxon>Echinostomatidae</taxon>
        <taxon>Echinostoma</taxon>
    </lineage>
</organism>
<evidence type="ECO:0000313" key="1">
    <source>
        <dbReference type="EMBL" id="VDP92732.1"/>
    </source>
</evidence>
<dbReference type="EMBL" id="UZAN01060631">
    <property type="protein sequence ID" value="VDP92732.1"/>
    <property type="molecule type" value="Genomic_DNA"/>
</dbReference>
<gene>
    <name evidence="1" type="ORF">ECPE_LOCUS15460</name>
</gene>
<keyword evidence="2" id="KW-1185">Reference proteome</keyword>
<sequence>MADLIGLVKLREYAQRGVIIRQESWLRNEVEDELMHPDGFLERRVAMAGSRTKALSPADSSTSTKSTVGNLAQVAAAIDTVSAQLMSALSRNEVNEARLWDTELNRLERDFQALSSKIQQSQ</sequence>
<reference evidence="3" key="1">
    <citation type="submission" date="2016-06" db="UniProtKB">
        <authorList>
            <consortium name="WormBaseParasite"/>
        </authorList>
    </citation>
    <scope>IDENTIFICATION</scope>
</reference>